<dbReference type="InterPro" id="IPR023408">
    <property type="entry name" value="MscS_beta-dom_sf"/>
</dbReference>
<evidence type="ECO:0000256" key="5">
    <source>
        <dbReference type="ARBA" id="ARBA00022989"/>
    </source>
</evidence>
<evidence type="ECO:0000256" key="9">
    <source>
        <dbReference type="ARBA" id="ARBA00093659"/>
    </source>
</evidence>
<organism evidence="12 13">
    <name type="scientific">Eiseniibacteriota bacterium</name>
    <dbReference type="NCBI Taxonomy" id="2212470"/>
    <lineage>
        <taxon>Bacteria</taxon>
        <taxon>Candidatus Eiseniibacteriota</taxon>
    </lineage>
</organism>
<keyword evidence="7 10" id="KW-0472">Membrane</keyword>
<dbReference type="Proteomes" id="UP000547674">
    <property type="component" value="Unassembled WGS sequence"/>
</dbReference>
<accession>A0A7Y2ECW5</accession>
<evidence type="ECO:0000313" key="13">
    <source>
        <dbReference type="Proteomes" id="UP000547674"/>
    </source>
</evidence>
<evidence type="ECO:0000256" key="7">
    <source>
        <dbReference type="ARBA" id="ARBA00023136"/>
    </source>
</evidence>
<dbReference type="InterPro" id="IPR030192">
    <property type="entry name" value="YbdG"/>
</dbReference>
<evidence type="ECO:0000256" key="1">
    <source>
        <dbReference type="ARBA" id="ARBA00004429"/>
    </source>
</evidence>
<evidence type="ECO:0000256" key="10">
    <source>
        <dbReference type="SAM" id="Phobius"/>
    </source>
</evidence>
<keyword evidence="2" id="KW-1003">Cell membrane</keyword>
<dbReference type="InterPro" id="IPR010920">
    <property type="entry name" value="LSM_dom_sf"/>
</dbReference>
<dbReference type="InterPro" id="IPR006685">
    <property type="entry name" value="MscS_channel_2nd"/>
</dbReference>
<evidence type="ECO:0000256" key="8">
    <source>
        <dbReference type="ARBA" id="ARBA00093630"/>
    </source>
</evidence>
<evidence type="ECO:0000259" key="11">
    <source>
        <dbReference type="Pfam" id="PF00924"/>
    </source>
</evidence>
<comment type="caution">
    <text evidence="12">The sequence shown here is derived from an EMBL/GenBank/DDBJ whole genome shotgun (WGS) entry which is preliminary data.</text>
</comment>
<reference evidence="12 13" key="1">
    <citation type="submission" date="2020-03" db="EMBL/GenBank/DDBJ databases">
        <title>Metabolic flexibility allows generalist bacteria to become dominant in a frequently disturbed ecosystem.</title>
        <authorList>
            <person name="Chen Y.-J."/>
            <person name="Leung P.M."/>
            <person name="Bay S.K."/>
            <person name="Hugenholtz P."/>
            <person name="Kessler A.J."/>
            <person name="Shelley G."/>
            <person name="Waite D.W."/>
            <person name="Cook P.L."/>
            <person name="Greening C."/>
        </authorList>
    </citation>
    <scope>NUCLEOTIDE SEQUENCE [LARGE SCALE GENOMIC DNA]</scope>
    <source>
        <strain evidence="12">SS_bin_28</strain>
    </source>
</reference>
<feature type="transmembrane region" description="Helical" evidence="10">
    <location>
        <begin position="77"/>
        <end position="94"/>
    </location>
</feature>
<comment type="subcellular location">
    <subcellularLocation>
        <location evidence="1">Cell inner membrane</location>
        <topology evidence="1">Multi-pass membrane protein</topology>
    </subcellularLocation>
</comment>
<dbReference type="GO" id="GO:0005886">
    <property type="term" value="C:plasma membrane"/>
    <property type="evidence" value="ECO:0007669"/>
    <property type="project" value="UniProtKB-SubCell"/>
</dbReference>
<evidence type="ECO:0000313" key="12">
    <source>
        <dbReference type="EMBL" id="NNF08612.1"/>
    </source>
</evidence>
<feature type="transmembrane region" description="Helical" evidence="10">
    <location>
        <begin position="169"/>
        <end position="196"/>
    </location>
</feature>
<keyword evidence="6" id="KW-0346">Stress response</keyword>
<feature type="transmembrane region" description="Helical" evidence="10">
    <location>
        <begin position="106"/>
        <end position="129"/>
    </location>
</feature>
<dbReference type="PANTHER" id="PTHR30414:SF0">
    <property type="entry name" value="MINICONDUCTANCE MECHANOSENSITIVE CHANNEL YBDG"/>
    <property type="match status" value="1"/>
</dbReference>
<dbReference type="AlphaFoldDB" id="A0A7Y2ECW5"/>
<dbReference type="Pfam" id="PF00924">
    <property type="entry name" value="MS_channel_2nd"/>
    <property type="match status" value="1"/>
</dbReference>
<evidence type="ECO:0000256" key="4">
    <source>
        <dbReference type="ARBA" id="ARBA00022692"/>
    </source>
</evidence>
<feature type="domain" description="Mechanosensitive ion channel MscS" evidence="11">
    <location>
        <begin position="187"/>
        <end position="255"/>
    </location>
</feature>
<dbReference type="Gene3D" id="2.30.30.60">
    <property type="match status" value="1"/>
</dbReference>
<proteinExistence type="predicted"/>
<dbReference type="EMBL" id="JABDJR010000708">
    <property type="protein sequence ID" value="NNF08612.1"/>
    <property type="molecule type" value="Genomic_DNA"/>
</dbReference>
<dbReference type="FunFam" id="2.30.30.60:FF:000002">
    <property type="entry name" value="Mechanosensitive ion channel family protein"/>
    <property type="match status" value="1"/>
</dbReference>
<protein>
    <recommendedName>
        <fullName evidence="8">Mechanosensing system component YbdG</fullName>
    </recommendedName>
    <alternativeName>
        <fullName evidence="9">Mechanosensitive channel homolog YbdG</fullName>
    </alternativeName>
</protein>
<feature type="transmembrane region" description="Helical" evidence="10">
    <location>
        <begin position="141"/>
        <end position="163"/>
    </location>
</feature>
<dbReference type="GO" id="GO:0071470">
    <property type="term" value="P:cellular response to osmotic stress"/>
    <property type="evidence" value="ECO:0007669"/>
    <property type="project" value="InterPro"/>
</dbReference>
<dbReference type="PANTHER" id="PTHR30414">
    <property type="entry name" value="MINICONDUCTANCE MECHANOSENSITIVE CHANNEL YBDG"/>
    <property type="match status" value="1"/>
</dbReference>
<keyword evidence="3" id="KW-0997">Cell inner membrane</keyword>
<dbReference type="SUPFAM" id="SSF50182">
    <property type="entry name" value="Sm-like ribonucleoproteins"/>
    <property type="match status" value="1"/>
</dbReference>
<name>A0A7Y2ECW5_UNCEI</name>
<evidence type="ECO:0000256" key="2">
    <source>
        <dbReference type="ARBA" id="ARBA00022475"/>
    </source>
</evidence>
<evidence type="ECO:0000256" key="6">
    <source>
        <dbReference type="ARBA" id="ARBA00023016"/>
    </source>
</evidence>
<sequence>MIQNLLSWLQSQGLSDPLAPILTTAAAVLVVAILAVIVNFIARNIILRVLSALIQRSSVTWDDEFVSNKVLARLSHLAPAFVIHLLAPTALQLYPSLVSAVRTMVLVYLVIVGLSVFSGTMNAFLAIYERFPISRRVPLKIFVQVLKVVIFCLGGVFILASLIGKSPLVFFSGLGAFTAVLILVFKDTILGFVAGIQIMANNLVQRGDWIEMPKYGVDGDVIDVSLTTVKVQNWDKTIAAVPTYSLISDSFRNWRGMSESGGRRIKRSIALDMTSVKLCDEEMIDRFKGFAHIKGYIEERVAEVDKWNKEHNVDMKVLVNGRRLTNLGTFRAYVLAYLRNHPQIHQDMTLLVRHLAPSAQGLPIEFYVFSKDQAWANYESIQADIVDHLLAVIPLFDLRVFQTPSGSDLSHLAEGFAGARQP</sequence>
<gene>
    <name evidence="12" type="ORF">HKN21_17755</name>
</gene>
<evidence type="ECO:0000256" key="3">
    <source>
        <dbReference type="ARBA" id="ARBA00022519"/>
    </source>
</evidence>
<feature type="transmembrane region" description="Helical" evidence="10">
    <location>
        <begin position="20"/>
        <end position="42"/>
    </location>
</feature>
<keyword evidence="4 10" id="KW-0812">Transmembrane</keyword>
<dbReference type="GO" id="GO:0008381">
    <property type="term" value="F:mechanosensitive monoatomic ion channel activity"/>
    <property type="evidence" value="ECO:0007669"/>
    <property type="project" value="InterPro"/>
</dbReference>
<keyword evidence="5 10" id="KW-1133">Transmembrane helix</keyword>